<name>A0A9W9CY08_9PEZI</name>
<evidence type="ECO:0000313" key="2">
    <source>
        <dbReference type="EMBL" id="KAJ4391686.1"/>
    </source>
</evidence>
<evidence type="ECO:0000256" key="1">
    <source>
        <dbReference type="ARBA" id="ARBA00023242"/>
    </source>
</evidence>
<reference evidence="2" key="1">
    <citation type="submission" date="2022-10" db="EMBL/GenBank/DDBJ databases">
        <title>Tapping the CABI collections for fungal endophytes: first genome assemblies for Collariella, Neodidymelliopsis, Ascochyta clinopodiicola, Didymella pomorum, Didymosphaeria variabile, Neocosmospora piperis and Neocucurbitaria cava.</title>
        <authorList>
            <person name="Hill R."/>
        </authorList>
    </citation>
    <scope>NUCLEOTIDE SEQUENCE</scope>
    <source>
        <strain evidence="2">IMI 355082</strain>
    </source>
</reference>
<dbReference type="OrthoDB" id="4159781at2759"/>
<dbReference type="EMBL" id="JAPEVB010000003">
    <property type="protein sequence ID" value="KAJ4391686.1"/>
    <property type="molecule type" value="Genomic_DNA"/>
</dbReference>
<keyword evidence="3" id="KW-1185">Reference proteome</keyword>
<dbReference type="InterPro" id="IPR021858">
    <property type="entry name" value="Fun_TF"/>
</dbReference>
<dbReference type="AlphaFoldDB" id="A0A9W9CY08"/>
<sequence>MKEIGKSRRKHKDNKVVELDLSLLHPRGLHGVTPASWWMGVRWTATDDLNLIANFNVKLNALEKDLIANIFSNGSQQQPLRDAWFSIGMTDEAAFMAVLSNSALHMDSRQYGGTKVAGETTTAVIYQTAAVALVNERLTTITQQDSIENLDAVIGAVSGLVCNADIRGSWLDWHTHLQGMNQLIKLRGGIDKLSGNTNLRLTVSWVEIQGALMFDISPIYPLPDQCYYPNGKPLGVRDAQDMVSMRAAWKSVFVRENDTRWLDIFEEINALSHQSFESPIPIAGRIQLDHGRETGAWSLLMIHGLLRLRLDPQILLPKYFRIQEACRLGTLLYMVRVWRYFGVAPVTSEAILAKLQAILYNDDGDWGRLWTFYLWILYMGAIEAQDGPLETWFLDRIASVSMLYGIEKWEESMAIVRKILWYACIFDANHATFQERIELRFKSCLQSPS</sequence>
<accession>A0A9W9CY08</accession>
<comment type="caution">
    <text evidence="2">The sequence shown here is derived from an EMBL/GenBank/DDBJ whole genome shotgun (WGS) entry which is preliminary data.</text>
</comment>
<dbReference type="PANTHER" id="PTHR37540">
    <property type="entry name" value="TRANSCRIPTION FACTOR (ACR-2), PUTATIVE-RELATED-RELATED"/>
    <property type="match status" value="1"/>
</dbReference>
<dbReference type="PANTHER" id="PTHR37540:SF5">
    <property type="entry name" value="TRANSCRIPTION FACTOR DOMAIN-CONTAINING PROTEIN"/>
    <property type="match status" value="1"/>
</dbReference>
<proteinExistence type="predicted"/>
<protein>
    <submittedName>
        <fullName evidence="2">Uncharacterized protein</fullName>
    </submittedName>
</protein>
<dbReference type="Pfam" id="PF11951">
    <property type="entry name" value="Fungal_trans_2"/>
    <property type="match status" value="1"/>
</dbReference>
<keyword evidence="1" id="KW-0539">Nucleus</keyword>
<dbReference type="Proteomes" id="UP001140453">
    <property type="component" value="Unassembled WGS sequence"/>
</dbReference>
<gene>
    <name evidence="2" type="ORF">N0V93_005306</name>
</gene>
<evidence type="ECO:0000313" key="3">
    <source>
        <dbReference type="Proteomes" id="UP001140453"/>
    </source>
</evidence>
<organism evidence="2 3">
    <name type="scientific">Gnomoniopsis smithogilvyi</name>
    <dbReference type="NCBI Taxonomy" id="1191159"/>
    <lineage>
        <taxon>Eukaryota</taxon>
        <taxon>Fungi</taxon>
        <taxon>Dikarya</taxon>
        <taxon>Ascomycota</taxon>
        <taxon>Pezizomycotina</taxon>
        <taxon>Sordariomycetes</taxon>
        <taxon>Sordariomycetidae</taxon>
        <taxon>Diaporthales</taxon>
        <taxon>Gnomoniaceae</taxon>
        <taxon>Gnomoniopsis</taxon>
    </lineage>
</organism>